<proteinExistence type="predicted"/>
<feature type="transmembrane region" description="Helical" evidence="1">
    <location>
        <begin position="93"/>
        <end position="112"/>
    </location>
</feature>
<keyword evidence="1" id="KW-1133">Transmembrane helix</keyword>
<protein>
    <submittedName>
        <fullName evidence="3">Sensor histidine kinase YesM</fullName>
    </submittedName>
</protein>
<sequence length="434" mass="50722">MIVLYNVIEFLISFVETLICYRFVNLFFKDRLNTKRKKIMELLYSLLITICIFLNNQISLFSNFLLIFVIVVMGISSMLLFKAKFFQSVTVVGVYYLGIMIFDLFSIFIISVLTANDKVGGILISQQGLERILYICAMKLCLIVFYLFLRDKNIKYEVFLKYWGFWLTLCLIGYSALFYFQRFAVRNLTEVLASNWLFFLAILLMFLLLFYMYIKYRDYEEKNAIINVRNEVLEKSYANIRKLYKDNGHVMHDFKNHIAIISNYIRSSDYQKALDYIDSIAQPIRKIENTVWSGIEIVDIVLNCKIAEAEMYNIKVTIDVNIASPRVIDMDFCTILSNLMDNAIEASMEDVEARRYIKFTMKSVNNMLVIKVKNNVAEKPKLLEGSRLETTKKDKKAHGIGLESVEFCVNKYNGNMKFNLGDTYFEVRVLLLST</sequence>
<evidence type="ECO:0000259" key="2">
    <source>
        <dbReference type="Pfam" id="PF14501"/>
    </source>
</evidence>
<feature type="transmembrane region" description="Helical" evidence="1">
    <location>
        <begin position="161"/>
        <end position="180"/>
    </location>
</feature>
<dbReference type="Proteomes" id="UP001549106">
    <property type="component" value="Unassembled WGS sequence"/>
</dbReference>
<keyword evidence="4" id="KW-1185">Reference proteome</keyword>
<feature type="transmembrane region" description="Helical" evidence="1">
    <location>
        <begin position="64"/>
        <end position="81"/>
    </location>
</feature>
<dbReference type="PANTHER" id="PTHR40448:SF1">
    <property type="entry name" value="TWO-COMPONENT SENSOR HISTIDINE KINASE"/>
    <property type="match status" value="1"/>
</dbReference>
<feature type="transmembrane region" description="Helical" evidence="1">
    <location>
        <begin position="192"/>
        <end position="214"/>
    </location>
</feature>
<dbReference type="PANTHER" id="PTHR40448">
    <property type="entry name" value="TWO-COMPONENT SENSOR HISTIDINE KINASE"/>
    <property type="match status" value="1"/>
</dbReference>
<feature type="transmembrane region" description="Helical" evidence="1">
    <location>
        <begin position="40"/>
        <end position="58"/>
    </location>
</feature>
<keyword evidence="3" id="KW-0418">Kinase</keyword>
<dbReference type="CDD" id="cd16935">
    <property type="entry name" value="HATPase_AgrC-ComD-like"/>
    <property type="match status" value="1"/>
</dbReference>
<keyword evidence="3" id="KW-0808">Transferase</keyword>
<dbReference type="InterPro" id="IPR036890">
    <property type="entry name" value="HATPase_C_sf"/>
</dbReference>
<evidence type="ECO:0000313" key="4">
    <source>
        <dbReference type="Proteomes" id="UP001549106"/>
    </source>
</evidence>
<dbReference type="RefSeq" id="WP_257465353.1">
    <property type="nucleotide sequence ID" value="NZ_JANJZT010000029.1"/>
</dbReference>
<gene>
    <name evidence="3" type="ORF">ABID24_003107</name>
</gene>
<feature type="transmembrane region" description="Helical" evidence="1">
    <location>
        <begin position="6"/>
        <end position="28"/>
    </location>
</feature>
<dbReference type="EMBL" id="JBEPMJ010000029">
    <property type="protein sequence ID" value="MET3751845.1"/>
    <property type="molecule type" value="Genomic_DNA"/>
</dbReference>
<dbReference type="GO" id="GO:0016301">
    <property type="term" value="F:kinase activity"/>
    <property type="evidence" value="ECO:0007669"/>
    <property type="project" value="UniProtKB-KW"/>
</dbReference>
<feature type="domain" description="Sensor histidine kinase NatK-like C-terminal" evidence="2">
    <location>
        <begin position="330"/>
        <end position="431"/>
    </location>
</feature>
<evidence type="ECO:0000313" key="3">
    <source>
        <dbReference type="EMBL" id="MET3751845.1"/>
    </source>
</evidence>
<comment type="caution">
    <text evidence="3">The sequence shown here is derived from an EMBL/GenBank/DDBJ whole genome shotgun (WGS) entry which is preliminary data.</text>
</comment>
<dbReference type="SUPFAM" id="SSF55874">
    <property type="entry name" value="ATPase domain of HSP90 chaperone/DNA topoisomerase II/histidine kinase"/>
    <property type="match status" value="1"/>
</dbReference>
<dbReference type="Gene3D" id="3.30.565.10">
    <property type="entry name" value="Histidine kinase-like ATPase, C-terminal domain"/>
    <property type="match status" value="1"/>
</dbReference>
<evidence type="ECO:0000256" key="1">
    <source>
        <dbReference type="SAM" id="Phobius"/>
    </source>
</evidence>
<organism evidence="3 4">
    <name type="scientific">Blautia caecimuris</name>
    <dbReference type="NCBI Taxonomy" id="1796615"/>
    <lineage>
        <taxon>Bacteria</taxon>
        <taxon>Bacillati</taxon>
        <taxon>Bacillota</taxon>
        <taxon>Clostridia</taxon>
        <taxon>Lachnospirales</taxon>
        <taxon>Lachnospiraceae</taxon>
        <taxon>Blautia</taxon>
    </lineage>
</organism>
<feature type="transmembrane region" description="Helical" evidence="1">
    <location>
        <begin position="132"/>
        <end position="149"/>
    </location>
</feature>
<name>A0ABV2M5U9_9FIRM</name>
<accession>A0ABV2M5U9</accession>
<dbReference type="Pfam" id="PF14501">
    <property type="entry name" value="HATPase_c_5"/>
    <property type="match status" value="1"/>
</dbReference>
<keyword evidence="1" id="KW-0812">Transmembrane</keyword>
<dbReference type="InterPro" id="IPR032834">
    <property type="entry name" value="NatK-like_C"/>
</dbReference>
<keyword evidence="1" id="KW-0472">Membrane</keyword>
<reference evidence="3 4" key="1">
    <citation type="submission" date="2024-06" db="EMBL/GenBank/DDBJ databases">
        <title>Genomic Encyclopedia of Type Strains, Phase IV (KMG-IV): sequencing the most valuable type-strain genomes for metagenomic binning, comparative biology and taxonomic classification.</title>
        <authorList>
            <person name="Goeker M."/>
        </authorList>
    </citation>
    <scope>NUCLEOTIDE SEQUENCE [LARGE SCALE GENOMIC DNA]</scope>
    <source>
        <strain evidence="3 4">DSM 29492</strain>
    </source>
</reference>